<feature type="domain" description="GST C-terminal" evidence="3">
    <location>
        <begin position="86"/>
        <end position="223"/>
    </location>
</feature>
<dbReference type="Gene3D" id="3.40.30.10">
    <property type="entry name" value="Glutaredoxin"/>
    <property type="match status" value="1"/>
</dbReference>
<accession>E2B6B1</accession>
<dbReference type="PhylomeDB" id="E2B6B1"/>
<dbReference type="KEGG" id="hst:105190153"/>
<keyword evidence="4" id="KW-0808">Transferase</keyword>
<dbReference type="Pfam" id="PF02798">
    <property type="entry name" value="GST_N"/>
    <property type="match status" value="1"/>
</dbReference>
<dbReference type="STRING" id="610380.E2B6B1"/>
<dbReference type="GO" id="GO:0004364">
    <property type="term" value="F:glutathione transferase activity"/>
    <property type="evidence" value="ECO:0007669"/>
    <property type="project" value="TreeGrafter"/>
</dbReference>
<gene>
    <name evidence="4" type="ORF">EAI_13049</name>
</gene>
<feature type="domain" description="GST N-terminal" evidence="2">
    <location>
        <begin position="1"/>
        <end position="80"/>
    </location>
</feature>
<dbReference type="SUPFAM" id="SSF52833">
    <property type="entry name" value="Thioredoxin-like"/>
    <property type="match status" value="1"/>
</dbReference>
<dbReference type="PROSITE" id="PS50405">
    <property type="entry name" value="GST_CTER"/>
    <property type="match status" value="1"/>
</dbReference>
<reference evidence="4 5" key="1">
    <citation type="journal article" date="2010" name="Science">
        <title>Genomic comparison of the ants Camponotus floridanus and Harpegnathos saltator.</title>
        <authorList>
            <person name="Bonasio R."/>
            <person name="Zhang G."/>
            <person name="Ye C."/>
            <person name="Mutti N.S."/>
            <person name="Fang X."/>
            <person name="Qin N."/>
            <person name="Donahue G."/>
            <person name="Yang P."/>
            <person name="Li Q."/>
            <person name="Li C."/>
            <person name="Zhang P."/>
            <person name="Huang Z."/>
            <person name="Berger S.L."/>
            <person name="Reinberg D."/>
            <person name="Wang J."/>
            <person name="Liebig J."/>
        </authorList>
    </citation>
    <scope>NUCLEOTIDE SEQUENCE [LARGE SCALE GENOMIC DNA]</scope>
    <source>
        <strain evidence="4 5">R22 G/1</strain>
    </source>
</reference>
<evidence type="ECO:0000313" key="5">
    <source>
        <dbReference type="Proteomes" id="UP000008237"/>
    </source>
</evidence>
<protein>
    <submittedName>
        <fullName evidence="4">Glutathione S-transferase 1</fullName>
    </submittedName>
</protein>
<dbReference type="InParanoid" id="E2B6B1"/>
<dbReference type="InterPro" id="IPR004045">
    <property type="entry name" value="Glutathione_S-Trfase_N"/>
</dbReference>
<dbReference type="EMBL" id="GL445930">
    <property type="protein sequence ID" value="EFN88804.1"/>
    <property type="molecule type" value="Genomic_DNA"/>
</dbReference>
<dbReference type="FunFam" id="3.40.30.10:FF:000295">
    <property type="entry name" value="Glutathione S-transferase unclassified 1"/>
    <property type="match status" value="1"/>
</dbReference>
<dbReference type="InterPro" id="IPR036282">
    <property type="entry name" value="Glutathione-S-Trfase_C_sf"/>
</dbReference>
<dbReference type="CDD" id="cd03177">
    <property type="entry name" value="GST_C_Delta_Epsilon"/>
    <property type="match status" value="1"/>
</dbReference>
<dbReference type="Pfam" id="PF00043">
    <property type="entry name" value="GST_C"/>
    <property type="match status" value="1"/>
</dbReference>
<evidence type="ECO:0000313" key="4">
    <source>
        <dbReference type="EMBL" id="EFN88804.1"/>
    </source>
</evidence>
<dbReference type="PANTHER" id="PTHR43969">
    <property type="entry name" value="GLUTATHIONE S TRANSFERASE D10, ISOFORM A-RELATED"/>
    <property type="match status" value="1"/>
</dbReference>
<dbReference type="InterPro" id="IPR010987">
    <property type="entry name" value="Glutathione-S-Trfase_C-like"/>
</dbReference>
<evidence type="ECO:0000259" key="2">
    <source>
        <dbReference type="PROSITE" id="PS50404"/>
    </source>
</evidence>
<evidence type="ECO:0000256" key="1">
    <source>
        <dbReference type="RuleBase" id="RU003494"/>
    </source>
</evidence>
<sequence length="230" mass="26508">MKLYSVSDGPPSLACRMLLKALKIDFELINVDFGKGEHMTEEYEKLNPQKEIPTLVDGDLVMGESNAILQYLADQYDTSGKLYPKDNKLRAIVNHRLCFNLALYYRNISEYVLAPIFFDYQRTPLGLKKTKIALDIFNTYLQRGNCEYAAGDSLTIADLPLIASTICLEVIDFKLNAWPLVAKWYDNFKRKYPDLWEIAQGVMRELSYFEKHPPDMSEMDHPIHPVRKSA</sequence>
<dbReference type="OMA" id="DHPIHPV"/>
<dbReference type="SFLD" id="SFLDS00019">
    <property type="entry name" value="Glutathione_Transferase_(cytos"/>
    <property type="match status" value="1"/>
</dbReference>
<dbReference type="Gene3D" id="1.20.1050.10">
    <property type="match status" value="1"/>
</dbReference>
<dbReference type="SUPFAM" id="SSF47616">
    <property type="entry name" value="GST C-terminal domain-like"/>
    <property type="match status" value="1"/>
</dbReference>
<evidence type="ECO:0000259" key="3">
    <source>
        <dbReference type="PROSITE" id="PS50405"/>
    </source>
</evidence>
<dbReference type="SFLD" id="SFLDG00358">
    <property type="entry name" value="Main_(cytGST)"/>
    <property type="match status" value="1"/>
</dbReference>
<comment type="similarity">
    <text evidence="1">Belongs to the GST superfamily.</text>
</comment>
<dbReference type="InterPro" id="IPR040079">
    <property type="entry name" value="Glutathione_S-Trfase"/>
</dbReference>
<organism evidence="5">
    <name type="scientific">Harpegnathos saltator</name>
    <name type="common">Jerdon's jumping ant</name>
    <dbReference type="NCBI Taxonomy" id="610380"/>
    <lineage>
        <taxon>Eukaryota</taxon>
        <taxon>Metazoa</taxon>
        <taxon>Ecdysozoa</taxon>
        <taxon>Arthropoda</taxon>
        <taxon>Hexapoda</taxon>
        <taxon>Insecta</taxon>
        <taxon>Pterygota</taxon>
        <taxon>Neoptera</taxon>
        <taxon>Endopterygota</taxon>
        <taxon>Hymenoptera</taxon>
        <taxon>Apocrita</taxon>
        <taxon>Aculeata</taxon>
        <taxon>Formicoidea</taxon>
        <taxon>Formicidae</taxon>
        <taxon>Ponerinae</taxon>
        <taxon>Ponerini</taxon>
        <taxon>Harpegnathos</taxon>
    </lineage>
</organism>
<name>E2B6B1_HARSA</name>
<dbReference type="AlphaFoldDB" id="E2B6B1"/>
<dbReference type="Proteomes" id="UP000008237">
    <property type="component" value="Unassembled WGS sequence"/>
</dbReference>
<dbReference type="PROSITE" id="PS51354">
    <property type="entry name" value="GLUTAREDOXIN_2"/>
    <property type="match status" value="1"/>
</dbReference>
<dbReference type="FunFam" id="1.20.1050.10:FF:000007">
    <property type="entry name" value="Glutathione S-transferase 1-1"/>
    <property type="match status" value="1"/>
</dbReference>
<dbReference type="PROSITE" id="PS50404">
    <property type="entry name" value="GST_NTER"/>
    <property type="match status" value="1"/>
</dbReference>
<keyword evidence="5" id="KW-1185">Reference proteome</keyword>
<dbReference type="InterPro" id="IPR036249">
    <property type="entry name" value="Thioredoxin-like_sf"/>
</dbReference>
<dbReference type="GO" id="GO:0006749">
    <property type="term" value="P:glutathione metabolic process"/>
    <property type="evidence" value="ECO:0007669"/>
    <property type="project" value="TreeGrafter"/>
</dbReference>
<dbReference type="InterPro" id="IPR004046">
    <property type="entry name" value="GST_C"/>
</dbReference>
<dbReference type="PANTHER" id="PTHR43969:SF7">
    <property type="entry name" value="GST-CONTAINING FLYWCH ZINC-FINGER PROTEIN"/>
    <property type="match status" value="1"/>
</dbReference>
<proteinExistence type="inferred from homology"/>
<dbReference type="OrthoDB" id="4951845at2759"/>